<dbReference type="Pfam" id="PF02779">
    <property type="entry name" value="Transket_pyr"/>
    <property type="match status" value="1"/>
</dbReference>
<evidence type="ECO:0000313" key="6">
    <source>
        <dbReference type="Proteomes" id="UP000289546"/>
    </source>
</evidence>
<dbReference type="InterPro" id="IPR005475">
    <property type="entry name" value="Transketolase-like_Pyr-bd"/>
</dbReference>
<dbReference type="EMBL" id="LBJQ01000059">
    <property type="protein sequence ID" value="RXH31419.1"/>
    <property type="molecule type" value="Genomic_DNA"/>
</dbReference>
<dbReference type="SMART" id="SM00861">
    <property type="entry name" value="Transket_pyr"/>
    <property type="match status" value="1"/>
</dbReference>
<accession>A0A4Q0S5W0</accession>
<dbReference type="InterPro" id="IPR033248">
    <property type="entry name" value="Transketolase_C"/>
</dbReference>
<dbReference type="InterPro" id="IPR009014">
    <property type="entry name" value="Transketo_C/PFOR_II"/>
</dbReference>
<keyword evidence="3" id="KW-0786">Thiamine pyrophosphate</keyword>
<evidence type="ECO:0000256" key="1">
    <source>
        <dbReference type="ARBA" id="ARBA00001964"/>
    </source>
</evidence>
<organism evidence="5 6">
    <name type="scientific">Bradyrhizobium nanningense</name>
    <dbReference type="NCBI Taxonomy" id="1325118"/>
    <lineage>
        <taxon>Bacteria</taxon>
        <taxon>Pseudomonadati</taxon>
        <taxon>Pseudomonadota</taxon>
        <taxon>Alphaproteobacteria</taxon>
        <taxon>Hyphomicrobiales</taxon>
        <taxon>Nitrobacteraceae</taxon>
        <taxon>Bradyrhizobium</taxon>
    </lineage>
</organism>
<sequence>MRTTFIESLSQAASENPDIWLLCGDLGYSVLEPFAAKFPDRYVNVGVAEQNMAGVAAGIALSGKTVFIYSIGNFPTLRCLEQLRNDVCYHGADVKVVAVGAGYAYGSQGYTHHALEDAGIMSMLPGMEVFVPCDPMEVRAATRLIATSGKPSYLRLSRAGEPNLATIATDLRKPRILREGREIVILACGPIASRALEAAGELAGRGRDVGVVSVSCLKPLDEMAIRGVVRDASLIVTLEEHILRAGLFSLVAGAFAGDAVRPPITGIGIPEQGGKTSLAGSRDALLDAAGLSAQAIVARIEQSLARR</sequence>
<proteinExistence type="inferred from homology"/>
<evidence type="ECO:0000259" key="4">
    <source>
        <dbReference type="SMART" id="SM00861"/>
    </source>
</evidence>
<evidence type="ECO:0000313" key="5">
    <source>
        <dbReference type="EMBL" id="RXH31419.1"/>
    </source>
</evidence>
<keyword evidence="6" id="KW-1185">Reference proteome</keyword>
<dbReference type="Gene3D" id="3.40.50.970">
    <property type="match status" value="1"/>
</dbReference>
<comment type="cofactor">
    <cofactor evidence="1">
        <name>thiamine diphosphate</name>
        <dbReference type="ChEBI" id="CHEBI:58937"/>
    </cofactor>
</comment>
<comment type="caution">
    <text evidence="5">The sequence shown here is derived from an EMBL/GenBank/DDBJ whole genome shotgun (WGS) entry which is preliminary data.</text>
</comment>
<dbReference type="AlphaFoldDB" id="A0A4Q0S5W0"/>
<feature type="domain" description="Transketolase-like pyrimidine-binding" evidence="4">
    <location>
        <begin position="1"/>
        <end position="163"/>
    </location>
</feature>
<dbReference type="OrthoDB" id="8732661at2"/>
<gene>
    <name evidence="5" type="ORF">XH99_10775</name>
</gene>
<evidence type="ECO:0000256" key="3">
    <source>
        <dbReference type="ARBA" id="ARBA00023052"/>
    </source>
</evidence>
<dbReference type="Proteomes" id="UP000289546">
    <property type="component" value="Unassembled WGS sequence"/>
</dbReference>
<dbReference type="RefSeq" id="WP_128917955.1">
    <property type="nucleotide sequence ID" value="NZ_LBJC01000026.1"/>
</dbReference>
<dbReference type="Pfam" id="PF02780">
    <property type="entry name" value="Transketolase_C"/>
    <property type="match status" value="1"/>
</dbReference>
<dbReference type="SUPFAM" id="SSF52922">
    <property type="entry name" value="TK C-terminal domain-like"/>
    <property type="match status" value="1"/>
</dbReference>
<dbReference type="PANTHER" id="PTHR43825">
    <property type="entry name" value="PYRUVATE DEHYDROGENASE E1 COMPONENT"/>
    <property type="match status" value="1"/>
</dbReference>
<dbReference type="SUPFAM" id="SSF52518">
    <property type="entry name" value="Thiamin diphosphate-binding fold (THDP-binding)"/>
    <property type="match status" value="1"/>
</dbReference>
<dbReference type="FunFam" id="3.40.50.970:FF:000129">
    <property type="entry name" value="Transketolase"/>
    <property type="match status" value="1"/>
</dbReference>
<evidence type="ECO:0000256" key="2">
    <source>
        <dbReference type="ARBA" id="ARBA00007131"/>
    </source>
</evidence>
<dbReference type="InterPro" id="IPR029061">
    <property type="entry name" value="THDP-binding"/>
</dbReference>
<comment type="similarity">
    <text evidence="2">Belongs to the transketolase family.</text>
</comment>
<dbReference type="PANTHER" id="PTHR43825:SF5">
    <property type="entry name" value="HYPOTHETICAL TRANSKETOLASE FAMILY PROTEIN"/>
    <property type="match status" value="1"/>
</dbReference>
<dbReference type="Gene3D" id="3.40.50.920">
    <property type="match status" value="1"/>
</dbReference>
<reference evidence="5 6" key="1">
    <citation type="submission" date="2015-04" db="EMBL/GenBank/DDBJ databases">
        <title>Comparative genomics of rhizobia nodulating Arachis hypogaea in China.</title>
        <authorList>
            <person name="Li Y."/>
        </authorList>
    </citation>
    <scope>NUCLEOTIDE SEQUENCE [LARGE SCALE GENOMIC DNA]</scope>
    <source>
        <strain evidence="5 6">CCBAU 51757</strain>
    </source>
</reference>
<name>A0A4Q0S5W0_9BRAD</name>
<dbReference type="CDD" id="cd07033">
    <property type="entry name" value="TPP_PYR_DXS_TK_like"/>
    <property type="match status" value="1"/>
</dbReference>
<dbReference type="InterPro" id="IPR051157">
    <property type="entry name" value="PDH/Transketolase"/>
</dbReference>
<protein>
    <submittedName>
        <fullName evidence="5">Transketolase</fullName>
    </submittedName>
</protein>